<reference evidence="1" key="2">
    <citation type="submission" date="2021-01" db="UniProtKB">
        <authorList>
            <consortium name="EnsemblPlants"/>
        </authorList>
    </citation>
    <scope>IDENTIFICATION</scope>
</reference>
<dbReference type="Proteomes" id="UP000594261">
    <property type="component" value="Chromosome 2"/>
</dbReference>
<evidence type="ECO:0000313" key="1">
    <source>
        <dbReference type="EnsemblPlants" id="QL02p065296:mrna:CDS:1"/>
    </source>
</evidence>
<dbReference type="Gramene" id="QL02p065296:mrna">
    <property type="protein sequence ID" value="QL02p065296:mrna:CDS:1"/>
    <property type="gene ID" value="QL02p065296"/>
</dbReference>
<protein>
    <submittedName>
        <fullName evidence="1">Uncharacterized protein</fullName>
    </submittedName>
</protein>
<dbReference type="GO" id="GO:0016020">
    <property type="term" value="C:membrane"/>
    <property type="evidence" value="ECO:0007669"/>
    <property type="project" value="TreeGrafter"/>
</dbReference>
<proteinExistence type="predicted"/>
<accession>A0A7N2QZI0</accession>
<reference evidence="2" key="1">
    <citation type="journal article" date="2016" name="G3 (Bethesda)">
        <title>First Draft Assembly and Annotation of the Genome of a California Endemic Oak Quercus lobata Nee (Fagaceae).</title>
        <authorList>
            <person name="Sork V.L."/>
            <person name="Fitz-Gibbon S.T."/>
            <person name="Puiu D."/>
            <person name="Crepeau M."/>
            <person name="Gugger P.F."/>
            <person name="Sherman R."/>
            <person name="Stevens K."/>
            <person name="Langley C.H."/>
            <person name="Pellegrini M."/>
            <person name="Salzberg S.L."/>
        </authorList>
    </citation>
    <scope>NUCLEOTIDE SEQUENCE [LARGE SCALE GENOMIC DNA]</scope>
    <source>
        <strain evidence="2">cv. SW786</strain>
    </source>
</reference>
<keyword evidence="2" id="KW-1185">Reference proteome</keyword>
<dbReference type="EnsemblPlants" id="QL02p065296:mrna">
    <property type="protein sequence ID" value="QL02p065296:mrna:CDS:1"/>
    <property type="gene ID" value="QL02p065296"/>
</dbReference>
<dbReference type="PANTHER" id="PTHR24177">
    <property type="entry name" value="CASKIN"/>
    <property type="match status" value="1"/>
</dbReference>
<evidence type="ECO:0000313" key="2">
    <source>
        <dbReference type="Proteomes" id="UP000594261"/>
    </source>
</evidence>
<dbReference type="PANTHER" id="PTHR24177:SF329">
    <property type="entry name" value="ANKYRIN REPEAT PROTEIN"/>
    <property type="match status" value="1"/>
</dbReference>
<dbReference type="AlphaFoldDB" id="A0A7N2QZI0"/>
<name>A0A7N2QZI0_QUELO</name>
<organism evidence="1 2">
    <name type="scientific">Quercus lobata</name>
    <name type="common">Valley oak</name>
    <dbReference type="NCBI Taxonomy" id="97700"/>
    <lineage>
        <taxon>Eukaryota</taxon>
        <taxon>Viridiplantae</taxon>
        <taxon>Streptophyta</taxon>
        <taxon>Embryophyta</taxon>
        <taxon>Tracheophyta</taxon>
        <taxon>Spermatophyta</taxon>
        <taxon>Magnoliopsida</taxon>
        <taxon>eudicotyledons</taxon>
        <taxon>Gunneridae</taxon>
        <taxon>Pentapetalae</taxon>
        <taxon>rosids</taxon>
        <taxon>fabids</taxon>
        <taxon>Fagales</taxon>
        <taxon>Fagaceae</taxon>
        <taxon>Quercus</taxon>
    </lineage>
</organism>
<sequence>MRAQISISDTQQREVGRVRDAIVRATKEGNFEFVFEIVKADPQLVWSNDGKSKNIFSVAVQYRQAKIFSLIYGLDIKIALADTRDDFYDNNLLHMAGMLAPSTSLNDIAGAALQMQRELQWFKVISLTFNFTVF</sequence>
<dbReference type="OMA" id="WANDDKQ"/>
<dbReference type="InParanoid" id="A0A7N2QZI0"/>